<dbReference type="AlphaFoldDB" id="R7V597"/>
<dbReference type="STRING" id="283909.R7V597"/>
<dbReference type="GO" id="GO:0016491">
    <property type="term" value="F:oxidoreductase activity"/>
    <property type="evidence" value="ECO:0007669"/>
    <property type="project" value="UniProtKB-KW"/>
</dbReference>
<keyword evidence="5" id="KW-1185">Reference proteome</keyword>
<dbReference type="EMBL" id="AMQN01000741">
    <property type="status" value="NOT_ANNOTATED_CDS"/>
    <property type="molecule type" value="Genomic_DNA"/>
</dbReference>
<keyword evidence="1" id="KW-0560">Oxidoreductase</keyword>
<evidence type="ECO:0000313" key="5">
    <source>
        <dbReference type="Proteomes" id="UP000014760"/>
    </source>
</evidence>
<evidence type="ECO:0000313" key="3">
    <source>
        <dbReference type="EMBL" id="ELU13704.1"/>
    </source>
</evidence>
<keyword evidence="2" id="KW-0732">Signal</keyword>
<dbReference type="InterPro" id="IPR002347">
    <property type="entry name" value="SDR_fam"/>
</dbReference>
<dbReference type="Gene3D" id="3.40.50.720">
    <property type="entry name" value="NAD(P)-binding Rossmann-like Domain"/>
    <property type="match status" value="1"/>
</dbReference>
<reference evidence="5" key="1">
    <citation type="submission" date="2012-12" db="EMBL/GenBank/DDBJ databases">
        <authorList>
            <person name="Hellsten U."/>
            <person name="Grimwood J."/>
            <person name="Chapman J.A."/>
            <person name="Shapiro H."/>
            <person name="Aerts A."/>
            <person name="Otillar R.P."/>
            <person name="Terry A.Y."/>
            <person name="Boore J.L."/>
            <person name="Simakov O."/>
            <person name="Marletaz F."/>
            <person name="Cho S.-J."/>
            <person name="Edsinger-Gonzales E."/>
            <person name="Havlak P."/>
            <person name="Kuo D.-H."/>
            <person name="Larsson T."/>
            <person name="Lv J."/>
            <person name="Arendt D."/>
            <person name="Savage R."/>
            <person name="Osoegawa K."/>
            <person name="de Jong P."/>
            <person name="Lindberg D.R."/>
            <person name="Seaver E.C."/>
            <person name="Weisblat D.A."/>
            <person name="Putnam N.H."/>
            <person name="Grigoriev I.V."/>
            <person name="Rokhsar D.S."/>
        </authorList>
    </citation>
    <scope>NUCLEOTIDE SEQUENCE</scope>
    <source>
        <strain evidence="5">I ESC-2004</strain>
    </source>
</reference>
<proteinExistence type="predicted"/>
<dbReference type="EnsemblMetazoa" id="CapteT220435">
    <property type="protein sequence ID" value="CapteP220435"/>
    <property type="gene ID" value="CapteG220435"/>
</dbReference>
<dbReference type="Pfam" id="PF00106">
    <property type="entry name" value="adh_short"/>
    <property type="match status" value="1"/>
</dbReference>
<organism evidence="3">
    <name type="scientific">Capitella teleta</name>
    <name type="common">Polychaete worm</name>
    <dbReference type="NCBI Taxonomy" id="283909"/>
    <lineage>
        <taxon>Eukaryota</taxon>
        <taxon>Metazoa</taxon>
        <taxon>Spiralia</taxon>
        <taxon>Lophotrochozoa</taxon>
        <taxon>Annelida</taxon>
        <taxon>Polychaeta</taxon>
        <taxon>Sedentaria</taxon>
        <taxon>Scolecida</taxon>
        <taxon>Capitellidae</taxon>
        <taxon>Capitella</taxon>
    </lineage>
</organism>
<dbReference type="PANTHER" id="PTHR43157">
    <property type="entry name" value="PHOSPHATIDYLINOSITOL-GLYCAN BIOSYNTHESIS CLASS F PROTEIN-RELATED"/>
    <property type="match status" value="1"/>
</dbReference>
<dbReference type="EMBL" id="KB295062">
    <property type="protein sequence ID" value="ELU13704.1"/>
    <property type="molecule type" value="Genomic_DNA"/>
</dbReference>
<dbReference type="OrthoDB" id="191979at2759"/>
<reference evidence="4" key="3">
    <citation type="submission" date="2015-06" db="UniProtKB">
        <authorList>
            <consortium name="EnsemblMetazoa"/>
        </authorList>
    </citation>
    <scope>IDENTIFICATION</scope>
</reference>
<dbReference type="Proteomes" id="UP000014760">
    <property type="component" value="Unassembled WGS sequence"/>
</dbReference>
<evidence type="ECO:0000256" key="1">
    <source>
        <dbReference type="ARBA" id="ARBA00023002"/>
    </source>
</evidence>
<feature type="chain" id="PRO_5008788719" evidence="2">
    <location>
        <begin position="18"/>
        <end position="398"/>
    </location>
</feature>
<protein>
    <submittedName>
        <fullName evidence="3 4">Uncharacterized protein</fullName>
    </submittedName>
</protein>
<dbReference type="HOGENOM" id="CLU_010194_44_5_1"/>
<dbReference type="SUPFAM" id="SSF51735">
    <property type="entry name" value="NAD(P)-binding Rossmann-fold domains"/>
    <property type="match status" value="1"/>
</dbReference>
<sequence>MIGIGAVCLWMGRFVLRQPPCTCAVLLRGKTVLITGGSQGIGLAVSLDLARRGARIIIASRDAFQGHRAVQKIRDECNIPVEIEHHTVDLADLNSVSYFAEAILSRENYLDILINNAGPFFNPAVAYSTLDEERTPQGYDRAFATNYLGHFLLTHLLMGLLLKSSYRRIINVSSASHAWAPDLNFSVQDAKYGNAMYPHLQGYDTSKLALVLHAKFLSYLYSKNDVVACAVHPGLCLTSLWFNMKYFYPLCLSKIFCFLIWPFSQSPQNAAQSVIHCVVSPDKYALMGKYIEKCKAKEIQHKNTKNLQEAELLWNVSFFLSGLQCKRRLSLSEETKKPQCYDDVRNPYVKNEVKPLQVPSVVKIDERYKVLPEKNLVDVCGNRIDVDAFVWNQLPCFS</sequence>
<accession>R7V597</accession>
<evidence type="ECO:0000313" key="4">
    <source>
        <dbReference type="EnsemblMetazoa" id="CapteP220435"/>
    </source>
</evidence>
<reference evidence="3 5" key="2">
    <citation type="journal article" date="2013" name="Nature">
        <title>Insights into bilaterian evolution from three spiralian genomes.</title>
        <authorList>
            <person name="Simakov O."/>
            <person name="Marletaz F."/>
            <person name="Cho S.J."/>
            <person name="Edsinger-Gonzales E."/>
            <person name="Havlak P."/>
            <person name="Hellsten U."/>
            <person name="Kuo D.H."/>
            <person name="Larsson T."/>
            <person name="Lv J."/>
            <person name="Arendt D."/>
            <person name="Savage R."/>
            <person name="Osoegawa K."/>
            <person name="de Jong P."/>
            <person name="Grimwood J."/>
            <person name="Chapman J.A."/>
            <person name="Shapiro H."/>
            <person name="Aerts A."/>
            <person name="Otillar R.P."/>
            <person name="Terry A.Y."/>
            <person name="Boore J.L."/>
            <person name="Grigoriev I.V."/>
            <person name="Lindberg D.R."/>
            <person name="Seaver E.C."/>
            <person name="Weisblat D.A."/>
            <person name="Putnam N.H."/>
            <person name="Rokhsar D.S."/>
        </authorList>
    </citation>
    <scope>NUCLEOTIDE SEQUENCE</scope>
    <source>
        <strain evidence="3 5">I ESC-2004</strain>
    </source>
</reference>
<dbReference type="PRINTS" id="PR00081">
    <property type="entry name" value="GDHRDH"/>
</dbReference>
<gene>
    <name evidence="3" type="ORF">CAPTEDRAFT_220435</name>
</gene>
<dbReference type="InterPro" id="IPR036291">
    <property type="entry name" value="NAD(P)-bd_dom_sf"/>
</dbReference>
<feature type="signal peptide" evidence="2">
    <location>
        <begin position="1"/>
        <end position="17"/>
    </location>
</feature>
<dbReference type="PANTHER" id="PTHR43157:SF31">
    <property type="entry name" value="PHOSPHATIDYLINOSITOL-GLYCAN BIOSYNTHESIS CLASS F PROTEIN"/>
    <property type="match status" value="1"/>
</dbReference>
<evidence type="ECO:0000256" key="2">
    <source>
        <dbReference type="SAM" id="SignalP"/>
    </source>
</evidence>
<dbReference type="OMA" id="YESTMAV"/>
<name>R7V597_CAPTE</name>